<evidence type="ECO:0000313" key="2">
    <source>
        <dbReference type="RefSeq" id="XP_075101779.1"/>
    </source>
</evidence>
<organism evidence="1 2">
    <name type="scientific">Nicotiana tabacum</name>
    <name type="common">Common tobacco</name>
    <dbReference type="NCBI Taxonomy" id="4097"/>
    <lineage>
        <taxon>Eukaryota</taxon>
        <taxon>Viridiplantae</taxon>
        <taxon>Streptophyta</taxon>
        <taxon>Embryophyta</taxon>
        <taxon>Tracheophyta</taxon>
        <taxon>Spermatophyta</taxon>
        <taxon>Magnoliopsida</taxon>
        <taxon>eudicotyledons</taxon>
        <taxon>Gunneridae</taxon>
        <taxon>Pentapetalae</taxon>
        <taxon>asterids</taxon>
        <taxon>lamiids</taxon>
        <taxon>Solanales</taxon>
        <taxon>Solanaceae</taxon>
        <taxon>Nicotianoideae</taxon>
        <taxon>Nicotianeae</taxon>
        <taxon>Nicotiana</taxon>
    </lineage>
</organism>
<sequence length="114" mass="12738">MWPFYVALLESNAANKFPPVPIHRPITRKLAAQIASKQQQPAVEVTKPPVLVAPNRNGSEDCIIIDAEEYKAAGYSSVPMFVQHSEAMMEEIDRMVNSDMICISLLLIVFVDNH</sequence>
<evidence type="ECO:0000313" key="1">
    <source>
        <dbReference type="Proteomes" id="UP000790787"/>
    </source>
</evidence>
<reference evidence="2" key="2">
    <citation type="submission" date="2025-08" db="UniProtKB">
        <authorList>
            <consortium name="RefSeq"/>
        </authorList>
    </citation>
    <scope>IDENTIFICATION</scope>
    <source>
        <tissue evidence="2">Leaf</tissue>
    </source>
</reference>
<reference evidence="1" key="1">
    <citation type="journal article" date="2014" name="Nat. Commun.">
        <title>The tobacco genome sequence and its comparison with those of tomato and potato.</title>
        <authorList>
            <person name="Sierro N."/>
            <person name="Battey J.N."/>
            <person name="Ouadi S."/>
            <person name="Bakaher N."/>
            <person name="Bovet L."/>
            <person name="Willig A."/>
            <person name="Goepfert S."/>
            <person name="Peitsch M.C."/>
            <person name="Ivanov N.V."/>
        </authorList>
    </citation>
    <scope>NUCLEOTIDE SEQUENCE [LARGE SCALE GENOMIC DNA]</scope>
</reference>
<dbReference type="RefSeq" id="XP_075101779.1">
    <property type="nucleotide sequence ID" value="XM_075245678.1"/>
</dbReference>
<protein>
    <submittedName>
        <fullName evidence="2">Cyclin-B2-4-like</fullName>
    </submittedName>
</protein>
<dbReference type="Proteomes" id="UP000790787">
    <property type="component" value="Chromosome 23"/>
</dbReference>
<gene>
    <name evidence="2" type="primary">LOC107765361</name>
</gene>
<proteinExistence type="predicted"/>
<accession>A0AC58TX72</accession>
<keyword evidence="1" id="KW-1185">Reference proteome</keyword>
<name>A0AC58TX72_TOBAC</name>